<reference evidence="4 5" key="1">
    <citation type="submission" date="2023-08" db="EMBL/GenBank/DDBJ databases">
        <title>Black Yeasts Isolated from many extreme environments.</title>
        <authorList>
            <person name="Coleine C."/>
            <person name="Stajich J.E."/>
            <person name="Selbmann L."/>
        </authorList>
    </citation>
    <scope>NUCLEOTIDE SEQUENCE [LARGE SCALE GENOMIC DNA]</scope>
    <source>
        <strain evidence="4 5">CCFEE 5910</strain>
    </source>
</reference>
<sequence>MLSIHFPGRLIVTRPSAAVCHVEDFDSEACTIAKEYWTVSDWRTDQPGAYTAVLWEYGPVDQCFINTTAEAPCDQGYVPHYSVNASSVVDIQAAVKFADENDVLLTVKNTGHDHLGRSSSPGGGLSIWTHGMKGIEWHAAFVPENAPADVSTYPAVTVSAGEQWIDVYAAAAEQKRIVVGGHARTVGAAGGWLTGGGHSAWSNKYGLGIDNVLELRIVTAAGEHKTLNEYTNSDYFWAIRGGGGCAFGVITSVTYGTYPEPNHIQAVFVQVNATTVESFKQAIEGTFQAIDAMTAAGYTGYAYIQRPADSTPAQPAGFGGFFNLADGNDLTLASSARFLELNAIEGVSAFVFPVEYPSWKAYTDIYLTDLNIAQNVIDASRLLTPSVIYNRTKLDPLLDMIAEYGAGFNFIGRVKNDTRAGTAVHPAWAKSLGVLSFGANWHDEAPLEEKRAKKEMVIEQSRRLSKIFGPGQGTYVNEANPFEPEWQDVFWGSNYERLLEIKRKVDPTTLFVCNRCVGTDMIFEP</sequence>
<dbReference type="InterPro" id="IPR006094">
    <property type="entry name" value="Oxid_FAD_bind_N"/>
</dbReference>
<dbReference type="SUPFAM" id="SSF56176">
    <property type="entry name" value="FAD-binding/transporter-associated domain-like"/>
    <property type="match status" value="1"/>
</dbReference>
<comment type="similarity">
    <text evidence="1">Belongs to the oxygen-dependent FAD-linked oxidoreductase family.</text>
</comment>
<dbReference type="Pfam" id="PF08031">
    <property type="entry name" value="BBE"/>
    <property type="match status" value="1"/>
</dbReference>
<evidence type="ECO:0000256" key="2">
    <source>
        <dbReference type="ARBA" id="ARBA00023002"/>
    </source>
</evidence>
<name>A0AAN7SZ20_9EURO</name>
<evidence type="ECO:0000313" key="4">
    <source>
        <dbReference type="EMBL" id="KAK5085326.1"/>
    </source>
</evidence>
<gene>
    <name evidence="4" type="ORF">LTR05_004610</name>
</gene>
<evidence type="ECO:0000313" key="5">
    <source>
        <dbReference type="Proteomes" id="UP001309876"/>
    </source>
</evidence>
<dbReference type="PANTHER" id="PTHR13878:SF91">
    <property type="entry name" value="FAD BINDING DOMAIN PROTEIN (AFU_ORTHOLOGUE AFUA_6G12070)-RELATED"/>
    <property type="match status" value="1"/>
</dbReference>
<evidence type="ECO:0000259" key="3">
    <source>
        <dbReference type="PROSITE" id="PS51387"/>
    </source>
</evidence>
<accession>A0AAN7SZ20</accession>
<dbReference type="GO" id="GO:0071949">
    <property type="term" value="F:FAD binding"/>
    <property type="evidence" value="ECO:0007669"/>
    <property type="project" value="InterPro"/>
</dbReference>
<dbReference type="EMBL" id="JAVRRJ010000004">
    <property type="protein sequence ID" value="KAK5085326.1"/>
    <property type="molecule type" value="Genomic_DNA"/>
</dbReference>
<dbReference type="Gene3D" id="3.30.465.10">
    <property type="match status" value="2"/>
</dbReference>
<keyword evidence="2" id="KW-0560">Oxidoreductase</keyword>
<comment type="caution">
    <text evidence="4">The sequence shown here is derived from an EMBL/GenBank/DDBJ whole genome shotgun (WGS) entry which is preliminary data.</text>
</comment>
<dbReference type="GO" id="GO:0016491">
    <property type="term" value="F:oxidoreductase activity"/>
    <property type="evidence" value="ECO:0007669"/>
    <property type="project" value="UniProtKB-KW"/>
</dbReference>
<evidence type="ECO:0000256" key="1">
    <source>
        <dbReference type="ARBA" id="ARBA00005466"/>
    </source>
</evidence>
<dbReference type="PANTHER" id="PTHR13878">
    <property type="entry name" value="GULONOLACTONE OXIDASE"/>
    <property type="match status" value="1"/>
</dbReference>
<dbReference type="InterPro" id="IPR016169">
    <property type="entry name" value="FAD-bd_PCMH_sub2"/>
</dbReference>
<dbReference type="Pfam" id="PF01565">
    <property type="entry name" value="FAD_binding_4"/>
    <property type="match status" value="1"/>
</dbReference>
<dbReference type="InterPro" id="IPR016166">
    <property type="entry name" value="FAD-bd_PCMH"/>
</dbReference>
<dbReference type="PROSITE" id="PS51387">
    <property type="entry name" value="FAD_PCMH"/>
    <property type="match status" value="1"/>
</dbReference>
<keyword evidence="5" id="KW-1185">Reference proteome</keyword>
<protein>
    <recommendedName>
        <fullName evidence="3">FAD-binding PCMH-type domain-containing protein</fullName>
    </recommendedName>
</protein>
<dbReference type="InterPro" id="IPR050432">
    <property type="entry name" value="FAD-linked_Oxidoreductases_BP"/>
</dbReference>
<dbReference type="InterPro" id="IPR012951">
    <property type="entry name" value="BBE"/>
</dbReference>
<organism evidence="4 5">
    <name type="scientific">Lithohypha guttulata</name>
    <dbReference type="NCBI Taxonomy" id="1690604"/>
    <lineage>
        <taxon>Eukaryota</taxon>
        <taxon>Fungi</taxon>
        <taxon>Dikarya</taxon>
        <taxon>Ascomycota</taxon>
        <taxon>Pezizomycotina</taxon>
        <taxon>Eurotiomycetes</taxon>
        <taxon>Chaetothyriomycetidae</taxon>
        <taxon>Chaetothyriales</taxon>
        <taxon>Trichomeriaceae</taxon>
        <taxon>Lithohypha</taxon>
    </lineage>
</organism>
<feature type="domain" description="FAD-binding PCMH-type" evidence="3">
    <location>
        <begin position="75"/>
        <end position="260"/>
    </location>
</feature>
<dbReference type="AlphaFoldDB" id="A0AAN7SZ20"/>
<dbReference type="Proteomes" id="UP001309876">
    <property type="component" value="Unassembled WGS sequence"/>
</dbReference>
<dbReference type="InterPro" id="IPR036318">
    <property type="entry name" value="FAD-bd_PCMH-like_sf"/>
</dbReference>
<proteinExistence type="inferred from homology"/>